<keyword evidence="10 11" id="KW-0472">Membrane</keyword>
<keyword evidence="7" id="KW-0862">Zinc</keyword>
<organism evidence="13 14">
    <name type="scientific">Prosthecobacter debontii</name>
    <dbReference type="NCBI Taxonomy" id="48467"/>
    <lineage>
        <taxon>Bacteria</taxon>
        <taxon>Pseudomonadati</taxon>
        <taxon>Verrucomicrobiota</taxon>
        <taxon>Verrucomicrobiia</taxon>
        <taxon>Verrucomicrobiales</taxon>
        <taxon>Verrucomicrobiaceae</taxon>
        <taxon>Prosthecobacter</taxon>
    </lineage>
</organism>
<feature type="transmembrane region" description="Helical" evidence="11">
    <location>
        <begin position="449"/>
        <end position="470"/>
    </location>
</feature>
<dbReference type="GO" id="GO:0016020">
    <property type="term" value="C:membrane"/>
    <property type="evidence" value="ECO:0007669"/>
    <property type="project" value="UniProtKB-SubCell"/>
</dbReference>
<keyword evidence="9" id="KW-0482">Metalloprotease</keyword>
<feature type="transmembrane region" description="Helical" evidence="11">
    <location>
        <begin position="13"/>
        <end position="33"/>
    </location>
</feature>
<keyword evidence="4 13" id="KW-0645">Protease</keyword>
<feature type="transmembrane region" description="Helical" evidence="11">
    <location>
        <begin position="405"/>
        <end position="428"/>
    </location>
</feature>
<comment type="similarity">
    <text evidence="3">Belongs to the peptidase M50B family.</text>
</comment>
<evidence type="ECO:0000256" key="6">
    <source>
        <dbReference type="ARBA" id="ARBA00022801"/>
    </source>
</evidence>
<dbReference type="Pfam" id="PF17820">
    <property type="entry name" value="PDZ_6"/>
    <property type="match status" value="2"/>
</dbReference>
<dbReference type="PROSITE" id="PS50106">
    <property type="entry name" value="PDZ"/>
    <property type="match status" value="2"/>
</dbReference>
<dbReference type="PANTHER" id="PTHR42837:SF2">
    <property type="entry name" value="MEMBRANE METALLOPROTEASE ARASP2, CHLOROPLASTIC-RELATED"/>
    <property type="match status" value="1"/>
</dbReference>
<dbReference type="CDD" id="cd23081">
    <property type="entry name" value="cpPDZ_EcRseP-like"/>
    <property type="match status" value="1"/>
</dbReference>
<dbReference type="SUPFAM" id="SSF50156">
    <property type="entry name" value="PDZ domain-like"/>
    <property type="match status" value="2"/>
</dbReference>
<evidence type="ECO:0000256" key="9">
    <source>
        <dbReference type="ARBA" id="ARBA00023049"/>
    </source>
</evidence>
<feature type="domain" description="PDZ" evidence="12">
    <location>
        <begin position="148"/>
        <end position="206"/>
    </location>
</feature>
<keyword evidence="14" id="KW-1185">Reference proteome</keyword>
<dbReference type="GO" id="GO:0004222">
    <property type="term" value="F:metalloendopeptidase activity"/>
    <property type="evidence" value="ECO:0007669"/>
    <property type="project" value="InterPro"/>
</dbReference>
<proteinExistence type="inferred from homology"/>
<dbReference type="InterPro" id="IPR041489">
    <property type="entry name" value="PDZ_6"/>
</dbReference>
<dbReference type="PANTHER" id="PTHR42837">
    <property type="entry name" value="REGULATOR OF SIGMA-E PROTEASE RSEP"/>
    <property type="match status" value="1"/>
</dbReference>
<name>A0A1T4WXH0_9BACT</name>
<dbReference type="EMBL" id="FUYE01000002">
    <property type="protein sequence ID" value="SKA82063.1"/>
    <property type="molecule type" value="Genomic_DNA"/>
</dbReference>
<evidence type="ECO:0000256" key="5">
    <source>
        <dbReference type="ARBA" id="ARBA00022692"/>
    </source>
</evidence>
<comment type="subcellular location">
    <subcellularLocation>
        <location evidence="2">Membrane</location>
        <topology evidence="2">Multi-pass membrane protein</topology>
    </subcellularLocation>
</comment>
<reference evidence="14" key="1">
    <citation type="submission" date="2017-02" db="EMBL/GenBank/DDBJ databases">
        <authorList>
            <person name="Varghese N."/>
            <person name="Submissions S."/>
        </authorList>
    </citation>
    <scope>NUCLEOTIDE SEQUENCE [LARGE SCALE GENOMIC DNA]</scope>
    <source>
        <strain evidence="14">ATCC 700200</strain>
    </source>
</reference>
<evidence type="ECO:0000256" key="4">
    <source>
        <dbReference type="ARBA" id="ARBA00022670"/>
    </source>
</evidence>
<evidence type="ECO:0000313" key="13">
    <source>
        <dbReference type="EMBL" id="SKA82063.1"/>
    </source>
</evidence>
<dbReference type="InterPro" id="IPR036034">
    <property type="entry name" value="PDZ_sf"/>
</dbReference>
<gene>
    <name evidence="13" type="ORF">SAMN02745166_00854</name>
</gene>
<feature type="domain" description="PDZ" evidence="12">
    <location>
        <begin position="250"/>
        <end position="304"/>
    </location>
</feature>
<dbReference type="InterPro" id="IPR008915">
    <property type="entry name" value="Peptidase_M50"/>
</dbReference>
<keyword evidence="6" id="KW-0378">Hydrolase</keyword>
<evidence type="ECO:0000256" key="1">
    <source>
        <dbReference type="ARBA" id="ARBA00001947"/>
    </source>
</evidence>
<dbReference type="GO" id="GO:0006508">
    <property type="term" value="P:proteolysis"/>
    <property type="evidence" value="ECO:0007669"/>
    <property type="project" value="UniProtKB-KW"/>
</dbReference>
<dbReference type="Pfam" id="PF02163">
    <property type="entry name" value="Peptidase_M50"/>
    <property type="match status" value="1"/>
</dbReference>
<keyword evidence="5 11" id="KW-0812">Transmembrane</keyword>
<dbReference type="SMART" id="SM00228">
    <property type="entry name" value="PDZ"/>
    <property type="match status" value="2"/>
</dbReference>
<dbReference type="AlphaFoldDB" id="A0A1T4WXH0"/>
<evidence type="ECO:0000256" key="8">
    <source>
        <dbReference type="ARBA" id="ARBA00022989"/>
    </source>
</evidence>
<feature type="transmembrane region" description="Helical" evidence="11">
    <location>
        <begin position="112"/>
        <end position="135"/>
    </location>
</feature>
<evidence type="ECO:0000256" key="11">
    <source>
        <dbReference type="SAM" id="Phobius"/>
    </source>
</evidence>
<dbReference type="Gene3D" id="2.30.42.10">
    <property type="match status" value="2"/>
</dbReference>
<dbReference type="CDD" id="cd06163">
    <property type="entry name" value="S2P-M50_PDZ_RseP-like"/>
    <property type="match status" value="1"/>
</dbReference>
<evidence type="ECO:0000259" key="12">
    <source>
        <dbReference type="PROSITE" id="PS50106"/>
    </source>
</evidence>
<comment type="cofactor">
    <cofactor evidence="1">
        <name>Zn(2+)</name>
        <dbReference type="ChEBI" id="CHEBI:29105"/>
    </cofactor>
</comment>
<sequence length="503" mass="55347">MQWLSSLGSVGETLRIIILVFEVLLVFNLMILVHEWGHFLAARWRGLKVEAFYIWFGKPLWKKTINGVEYGLGSIPAGGFVKLPQMAPMDTIEGASSSDEPLPPIKPLDKMIVAFAGPLFSFGLACVFALLVSWLGKPQSEAFVTTTIGYVAEDSPAAKAGLKPGDVIKSIDGHPIRRFEGFVDSVRWGIISSEGSEINFEVDRPGEGLKTLPVSSKWPDVEKKASSWWKSIFERPALREVGILGKSTPMVGKVAPHSPAADAGLQPNDELLSVDGIPLLSPIQLAEYLENKANQTVQVMIRRKDNNGVASEMPIALVPRVPDVWKLDEKPRIMVGIEWHATGERKLYYPGVPEQVSDAARSMFSMISKLVSGKSDISVAHMSGPVGIGRVYYNLLQDPAALLQILWFSVVLNINLAIMNMLPFPVLDGGHITMAIAEALRRKPLHSRALEWLQTACALTLFGFIFFVTFKDLGDIFLGGGGKKVNPAQEIQWLPKDQRPETK</sequence>
<dbReference type="InterPro" id="IPR001478">
    <property type="entry name" value="PDZ"/>
</dbReference>
<dbReference type="Proteomes" id="UP000190774">
    <property type="component" value="Unassembled WGS sequence"/>
</dbReference>
<dbReference type="RefSeq" id="WP_078812050.1">
    <property type="nucleotide sequence ID" value="NZ_FUYE01000002.1"/>
</dbReference>
<accession>A0A1T4WXH0</accession>
<evidence type="ECO:0000256" key="7">
    <source>
        <dbReference type="ARBA" id="ARBA00022833"/>
    </source>
</evidence>
<protein>
    <submittedName>
        <fullName evidence="13">Regulator of sigma E protease</fullName>
    </submittedName>
</protein>
<dbReference type="STRING" id="48467.SAMN02745166_00854"/>
<dbReference type="NCBIfam" id="TIGR00054">
    <property type="entry name" value="RIP metalloprotease RseP"/>
    <property type="match status" value="1"/>
</dbReference>
<dbReference type="InterPro" id="IPR004387">
    <property type="entry name" value="Pept_M50_Zn"/>
</dbReference>
<evidence type="ECO:0000256" key="3">
    <source>
        <dbReference type="ARBA" id="ARBA00007931"/>
    </source>
</evidence>
<keyword evidence="8 11" id="KW-1133">Transmembrane helix</keyword>
<evidence type="ECO:0000256" key="2">
    <source>
        <dbReference type="ARBA" id="ARBA00004141"/>
    </source>
</evidence>
<evidence type="ECO:0000313" key="14">
    <source>
        <dbReference type="Proteomes" id="UP000190774"/>
    </source>
</evidence>
<dbReference type="OrthoDB" id="9782003at2"/>
<evidence type="ECO:0000256" key="10">
    <source>
        <dbReference type="ARBA" id="ARBA00023136"/>
    </source>
</evidence>